<dbReference type="SUPFAM" id="SSF49503">
    <property type="entry name" value="Cupredoxins"/>
    <property type="match status" value="1"/>
</dbReference>
<evidence type="ECO:0000313" key="3">
    <source>
        <dbReference type="Proteomes" id="UP000182347"/>
    </source>
</evidence>
<dbReference type="InterPro" id="IPR008972">
    <property type="entry name" value="Cupredoxin"/>
</dbReference>
<name>A0A1G9NVV6_9BACI</name>
<dbReference type="Proteomes" id="UP000182347">
    <property type="component" value="Unassembled WGS sequence"/>
</dbReference>
<gene>
    <name evidence="2" type="ORF">SAMN05216244_1180</name>
</gene>
<proteinExistence type="predicted"/>
<protein>
    <submittedName>
        <fullName evidence="2">Cytochrome c oxidase subunit 2</fullName>
    </submittedName>
</protein>
<sequence length="120" mass="12383">MKKAILALMVSMFILLLAACGGGDDAGAAEGDDGGSAAVVDIAASNWQFDKEEYTAPAGEITFNLTNEEGVHAVEIEGTDVKIENEGSATATLEAGEYVIKCALPCGEGHEDMSSTLIVE</sequence>
<dbReference type="AlphaFoldDB" id="A0A1G9NVV6"/>
<keyword evidence="3" id="KW-1185">Reference proteome</keyword>
<evidence type="ECO:0000256" key="1">
    <source>
        <dbReference type="SAM" id="SignalP"/>
    </source>
</evidence>
<accession>A0A1G9NVV6</accession>
<feature type="chain" id="PRO_5038331458" evidence="1">
    <location>
        <begin position="19"/>
        <end position="120"/>
    </location>
</feature>
<dbReference type="STRING" id="482461.SAMN05216244_1180"/>
<dbReference type="PROSITE" id="PS51257">
    <property type="entry name" value="PROKAR_LIPOPROTEIN"/>
    <property type="match status" value="1"/>
</dbReference>
<evidence type="ECO:0000313" key="2">
    <source>
        <dbReference type="EMBL" id="SDL90726.1"/>
    </source>
</evidence>
<dbReference type="RefSeq" id="WP_074597880.1">
    <property type="nucleotide sequence ID" value="NZ_FNHF01000001.1"/>
</dbReference>
<feature type="signal peptide" evidence="1">
    <location>
        <begin position="1"/>
        <end position="18"/>
    </location>
</feature>
<dbReference type="OrthoDB" id="279535at2"/>
<reference evidence="3" key="1">
    <citation type="submission" date="2016-10" db="EMBL/GenBank/DDBJ databases">
        <authorList>
            <person name="Varghese N."/>
            <person name="Submissions S."/>
        </authorList>
    </citation>
    <scope>NUCLEOTIDE SEQUENCE [LARGE SCALE GENOMIC DNA]</scope>
    <source>
        <strain evidence="3">CGMCC 1.6199</strain>
    </source>
</reference>
<organism evidence="2 3">
    <name type="scientific">Sediminibacillus halophilus</name>
    <dbReference type="NCBI Taxonomy" id="482461"/>
    <lineage>
        <taxon>Bacteria</taxon>
        <taxon>Bacillati</taxon>
        <taxon>Bacillota</taxon>
        <taxon>Bacilli</taxon>
        <taxon>Bacillales</taxon>
        <taxon>Bacillaceae</taxon>
        <taxon>Sediminibacillus</taxon>
    </lineage>
</organism>
<dbReference type="EMBL" id="FNHF01000001">
    <property type="protein sequence ID" value="SDL90726.1"/>
    <property type="molecule type" value="Genomic_DNA"/>
</dbReference>
<dbReference type="Gene3D" id="2.60.40.420">
    <property type="entry name" value="Cupredoxins - blue copper proteins"/>
    <property type="match status" value="1"/>
</dbReference>
<keyword evidence="1" id="KW-0732">Signal</keyword>